<organism evidence="5 6">
    <name type="scientific">Arcobacter arenosus</name>
    <dbReference type="NCBI Taxonomy" id="2576037"/>
    <lineage>
        <taxon>Bacteria</taxon>
        <taxon>Pseudomonadati</taxon>
        <taxon>Campylobacterota</taxon>
        <taxon>Epsilonproteobacteria</taxon>
        <taxon>Campylobacterales</taxon>
        <taxon>Arcobacteraceae</taxon>
        <taxon>Arcobacter</taxon>
    </lineage>
</organism>
<evidence type="ECO:0000256" key="2">
    <source>
        <dbReference type="ARBA" id="ARBA00022741"/>
    </source>
</evidence>
<dbReference type="SMART" id="SM00382">
    <property type="entry name" value="AAA"/>
    <property type="match status" value="1"/>
</dbReference>
<dbReference type="InterPro" id="IPR008995">
    <property type="entry name" value="Mo/tungstate-bd_C_term_dom"/>
</dbReference>
<evidence type="ECO:0000256" key="3">
    <source>
        <dbReference type="ARBA" id="ARBA00022840"/>
    </source>
</evidence>
<dbReference type="GO" id="GO:0005524">
    <property type="term" value="F:ATP binding"/>
    <property type="evidence" value="ECO:0007669"/>
    <property type="project" value="UniProtKB-KW"/>
</dbReference>
<evidence type="ECO:0000313" key="6">
    <source>
        <dbReference type="Proteomes" id="UP000308901"/>
    </source>
</evidence>
<name>A0A5R8XXN2_9BACT</name>
<protein>
    <submittedName>
        <fullName evidence="5">Energy-coupling factor ABC transporter ATP-binding protein</fullName>
    </submittedName>
</protein>
<dbReference type="PANTHER" id="PTHR43423">
    <property type="entry name" value="ABC TRANSPORTER I FAMILY MEMBER 17"/>
    <property type="match status" value="1"/>
</dbReference>
<dbReference type="InterPro" id="IPR003593">
    <property type="entry name" value="AAA+_ATPase"/>
</dbReference>
<keyword evidence="6" id="KW-1185">Reference proteome</keyword>
<dbReference type="SUPFAM" id="SSF52540">
    <property type="entry name" value="P-loop containing nucleoside triphosphate hydrolases"/>
    <property type="match status" value="1"/>
</dbReference>
<dbReference type="OrthoDB" id="9809450at2"/>
<dbReference type="GO" id="GO:0016887">
    <property type="term" value="F:ATP hydrolysis activity"/>
    <property type="evidence" value="ECO:0007669"/>
    <property type="project" value="InterPro"/>
</dbReference>
<dbReference type="Proteomes" id="UP000308901">
    <property type="component" value="Unassembled WGS sequence"/>
</dbReference>
<dbReference type="Gene3D" id="3.40.50.300">
    <property type="entry name" value="P-loop containing nucleotide triphosphate hydrolases"/>
    <property type="match status" value="1"/>
</dbReference>
<keyword evidence="3 5" id="KW-0067">ATP-binding</keyword>
<dbReference type="SUPFAM" id="SSF50331">
    <property type="entry name" value="MOP-like"/>
    <property type="match status" value="1"/>
</dbReference>
<keyword evidence="1" id="KW-0813">Transport</keyword>
<sequence length="343" mass="39020">MDSMSTLYELRNIEQYYDDKKVLSVESLKLEENQIIGFFGPNGSGKSTLFSLLSFINKPTNGYLNYNGIDNRKIDNETKMSIVMVPQNPYLLKRTVFENIAFGLKLRNKTNNIEEKVEEALSLVGLDSSFKYRKWSQLSGGEAQRVALAARLILKPKVLILDEPTTGVDTNSAQLIKEAILSAKQKWNTTILISSHDHNWLNKICDKKVALYQGRLIESGSVNLLFAPWEKDEDGNLVKFFLDGQFLRIENSESKKKDSVAMIDSNDITICRKDCENMFNKNTIIGLVSSISQQDSIDYLLVEFSIGGISFSCRISRDVMQEQRFLPGDRIYVNINTSNIHWI</sequence>
<keyword evidence="2" id="KW-0547">Nucleotide-binding</keyword>
<dbReference type="EMBL" id="VANU01000008">
    <property type="protein sequence ID" value="TLP35578.1"/>
    <property type="molecule type" value="Genomic_DNA"/>
</dbReference>
<dbReference type="PROSITE" id="PS50893">
    <property type="entry name" value="ABC_TRANSPORTER_2"/>
    <property type="match status" value="1"/>
</dbReference>
<evidence type="ECO:0000256" key="1">
    <source>
        <dbReference type="ARBA" id="ARBA00022448"/>
    </source>
</evidence>
<dbReference type="InterPro" id="IPR003439">
    <property type="entry name" value="ABC_transporter-like_ATP-bd"/>
</dbReference>
<comment type="caution">
    <text evidence="5">The sequence shown here is derived from an EMBL/GenBank/DDBJ whole genome shotgun (WGS) entry which is preliminary data.</text>
</comment>
<reference evidence="5 6" key="1">
    <citation type="submission" date="2019-05" db="EMBL/GenBank/DDBJ databases">
        <title>Arcobacter sp. nov., isolated from sea sediment.</title>
        <authorList>
            <person name="Kim W."/>
        </authorList>
    </citation>
    <scope>NUCLEOTIDE SEQUENCE [LARGE SCALE GENOMIC DNA]</scope>
    <source>
        <strain evidence="5 6">CAU 1517</strain>
    </source>
</reference>
<dbReference type="InterPro" id="IPR027417">
    <property type="entry name" value="P-loop_NTPase"/>
</dbReference>
<proteinExistence type="predicted"/>
<dbReference type="AlphaFoldDB" id="A0A5R8XXN2"/>
<evidence type="ECO:0000313" key="5">
    <source>
        <dbReference type="EMBL" id="TLP35578.1"/>
    </source>
</evidence>
<dbReference type="PANTHER" id="PTHR43423:SF1">
    <property type="entry name" value="ABC TRANSPORTER I FAMILY MEMBER 17"/>
    <property type="match status" value="1"/>
</dbReference>
<dbReference type="Pfam" id="PF00005">
    <property type="entry name" value="ABC_tran"/>
    <property type="match status" value="1"/>
</dbReference>
<feature type="domain" description="ABC transporter" evidence="4">
    <location>
        <begin position="8"/>
        <end position="238"/>
    </location>
</feature>
<gene>
    <name evidence="5" type="ORF">FDK22_15135</name>
</gene>
<accession>A0A5R8XXN2</accession>
<evidence type="ECO:0000259" key="4">
    <source>
        <dbReference type="PROSITE" id="PS50893"/>
    </source>
</evidence>